<dbReference type="Gene3D" id="1.10.287.2250">
    <property type="match status" value="1"/>
</dbReference>
<feature type="compositionally biased region" description="Low complexity" evidence="1">
    <location>
        <begin position="49"/>
        <end position="65"/>
    </location>
</feature>
<dbReference type="EMBL" id="JALLPB020000018">
    <property type="protein sequence ID" value="KAL3826616.1"/>
    <property type="molecule type" value="Genomic_DNA"/>
</dbReference>
<proteinExistence type="predicted"/>
<evidence type="ECO:0000256" key="2">
    <source>
        <dbReference type="SAM" id="SignalP"/>
    </source>
</evidence>
<dbReference type="Proteomes" id="UP001530377">
    <property type="component" value="Unassembled WGS sequence"/>
</dbReference>
<reference evidence="4 5" key="1">
    <citation type="submission" date="2024-10" db="EMBL/GenBank/DDBJ databases">
        <title>Updated reference genomes for cyclostephanoid diatoms.</title>
        <authorList>
            <person name="Roberts W.R."/>
            <person name="Alverson A.J."/>
        </authorList>
    </citation>
    <scope>NUCLEOTIDE SEQUENCE [LARGE SCALE GENOMIC DNA]</scope>
    <source>
        <strain evidence="4 5">AJA228-03</strain>
    </source>
</reference>
<evidence type="ECO:0000313" key="4">
    <source>
        <dbReference type="EMBL" id="KAL3826616.1"/>
    </source>
</evidence>
<sequence>MLFNRRILVLPALVALSLQHSGAFTPVILGGNGRNPSCHRRHHHHRDASSSSSSTSRLPLSSSSLTSSETETDVVDLSIPYDAAARLAYAEWCAKFSKVPDEGRYVAFKSNYETITVANVVAAKEYIDAGGIVGGSDRPKDLELNEYGDMTEEEYVAIMGGGGGGDAPSSSAGAAADVIDNTDKGPLETFMEASEAQSEASIALAEAADALAVEEEKLAKQLGMNSIEELEDAIDAMEGFDTDGGAIDTSDVREARVRSAYMDWCKEYGKVVDESRFPTFSSNFLAMEEYSRENDREMVLNKYADCTEEEYRMLTEDGAPAPVIEESKDVPAPTPAVVVEEPKVEVDAPVAPPSEEIKTVVVQEVAAVVAEKVTEEAVAVVPPPAPKVEAEAKPVIKMETPPPKPVIKPKPKPEPVIELSLEEQAIADVIQTLRLTPAHHSHENVRKNSQTNLTQSRAMAEKEAAQVAKRRARDEAAAQMERQKAKDAMEKQQKLAAAAAAVIVPKIVAMPTKEEPISKTVVEPVAKVIPAAPKKSAFDPLSIFGGAKPAEKKVAPAKPVMEKKDPVVPIAPVIKPVAPVAAKKVEPKVDMFASIFGAKPDVKTVVPAKPAEKTKGNLVFRHVTVRPQPHPPLFFSHASICCRAFRKHSTAPIKPVAPVVEPVVANKAEVKTDIFASFFGSATAKPIEKNVEEKKVVPLVVTKAQMTPKSLQQSVPKVQKSVPKEILMENPMTEALNSFFGTGKKATPLPPPEPKVVETKSPPKQKPFSFFQAAPAKPTPQVVSKPSPVPPRKSPTLTLKKDTVVEKIEEKSPGKPAPAFSFFKLTSSPEPAPIVPKPAPVPVRKPSPTLSLFKAREPATSPPESPVVETKKSVKGSGTFSLFGGGPKAVAPAPQAPVVVEKKKVVQRSGTFSLFSSPGTQTIAKAPVAEKKAVQKQTIAIAAPKKVATVADNIPVISKFKQNADGSITGIVRNSKNFRTGTEITTSPVPRGAKAGSVVTTSSGSKYRLE</sequence>
<protein>
    <recommendedName>
        <fullName evidence="3">Cathepsin propeptide inhibitor domain-containing protein</fullName>
    </recommendedName>
</protein>
<feature type="domain" description="Cathepsin propeptide inhibitor" evidence="3">
    <location>
        <begin position="261"/>
        <end position="311"/>
    </location>
</feature>
<dbReference type="SMART" id="SM00848">
    <property type="entry name" value="Inhibitor_I29"/>
    <property type="match status" value="2"/>
</dbReference>
<feature type="region of interest" description="Disordered" evidence="1">
    <location>
        <begin position="35"/>
        <end position="65"/>
    </location>
</feature>
<organism evidence="4 5">
    <name type="scientific">Cyclostephanos tholiformis</name>
    <dbReference type="NCBI Taxonomy" id="382380"/>
    <lineage>
        <taxon>Eukaryota</taxon>
        <taxon>Sar</taxon>
        <taxon>Stramenopiles</taxon>
        <taxon>Ochrophyta</taxon>
        <taxon>Bacillariophyta</taxon>
        <taxon>Coscinodiscophyceae</taxon>
        <taxon>Thalassiosirophycidae</taxon>
        <taxon>Stephanodiscales</taxon>
        <taxon>Stephanodiscaceae</taxon>
        <taxon>Cyclostephanos</taxon>
    </lineage>
</organism>
<evidence type="ECO:0000259" key="3">
    <source>
        <dbReference type="SMART" id="SM00848"/>
    </source>
</evidence>
<feature type="domain" description="Cathepsin propeptide inhibitor" evidence="3">
    <location>
        <begin position="89"/>
        <end position="155"/>
    </location>
</feature>
<dbReference type="AlphaFoldDB" id="A0ABD3SQH8"/>
<comment type="caution">
    <text evidence="4">The sequence shown here is derived from an EMBL/GenBank/DDBJ whole genome shotgun (WGS) entry which is preliminary data.</text>
</comment>
<evidence type="ECO:0000313" key="5">
    <source>
        <dbReference type="Proteomes" id="UP001530377"/>
    </source>
</evidence>
<gene>
    <name evidence="4" type="ORF">ACHAXA_010541</name>
</gene>
<feature type="chain" id="PRO_5044864765" description="Cathepsin propeptide inhibitor domain-containing protein" evidence="2">
    <location>
        <begin position="24"/>
        <end position="1010"/>
    </location>
</feature>
<feature type="compositionally biased region" description="Basic residues" evidence="1">
    <location>
        <begin position="37"/>
        <end position="46"/>
    </location>
</feature>
<name>A0ABD3SQH8_9STRA</name>
<accession>A0ABD3SQH8</accession>
<keyword evidence="5" id="KW-1185">Reference proteome</keyword>
<feature type="region of interest" description="Disordered" evidence="1">
    <location>
        <begin position="852"/>
        <end position="872"/>
    </location>
</feature>
<dbReference type="InterPro" id="IPR013201">
    <property type="entry name" value="Prot_inhib_I29"/>
</dbReference>
<feature type="signal peptide" evidence="2">
    <location>
        <begin position="1"/>
        <end position="23"/>
    </location>
</feature>
<feature type="region of interest" description="Disordered" evidence="1">
    <location>
        <begin position="775"/>
        <end position="796"/>
    </location>
</feature>
<keyword evidence="2" id="KW-0732">Signal</keyword>
<feature type="region of interest" description="Disordered" evidence="1">
    <location>
        <begin position="981"/>
        <end position="1010"/>
    </location>
</feature>
<feature type="compositionally biased region" description="Polar residues" evidence="1">
    <location>
        <begin position="998"/>
        <end position="1010"/>
    </location>
</feature>
<evidence type="ECO:0000256" key="1">
    <source>
        <dbReference type="SAM" id="MobiDB-lite"/>
    </source>
</evidence>